<dbReference type="Proteomes" id="UP001367508">
    <property type="component" value="Unassembled WGS sequence"/>
</dbReference>
<accession>A0AAN9QPJ5</accession>
<protein>
    <recommendedName>
        <fullName evidence="5">CLAVATA3/ESR (CLE)-related protein 27</fullName>
    </recommendedName>
</protein>
<gene>
    <name evidence="3" type="ORF">VNO77_12107</name>
</gene>
<feature type="region of interest" description="Disordered" evidence="1">
    <location>
        <begin position="75"/>
        <end position="99"/>
    </location>
</feature>
<feature type="signal peptide" evidence="2">
    <location>
        <begin position="1"/>
        <end position="27"/>
    </location>
</feature>
<evidence type="ECO:0008006" key="5">
    <source>
        <dbReference type="Google" id="ProtNLM"/>
    </source>
</evidence>
<keyword evidence="2" id="KW-0732">Signal</keyword>
<evidence type="ECO:0000256" key="2">
    <source>
        <dbReference type="SAM" id="SignalP"/>
    </source>
</evidence>
<organism evidence="3 4">
    <name type="scientific">Canavalia gladiata</name>
    <name type="common">Sword bean</name>
    <name type="synonym">Dolichos gladiatus</name>
    <dbReference type="NCBI Taxonomy" id="3824"/>
    <lineage>
        <taxon>Eukaryota</taxon>
        <taxon>Viridiplantae</taxon>
        <taxon>Streptophyta</taxon>
        <taxon>Embryophyta</taxon>
        <taxon>Tracheophyta</taxon>
        <taxon>Spermatophyta</taxon>
        <taxon>Magnoliopsida</taxon>
        <taxon>eudicotyledons</taxon>
        <taxon>Gunneridae</taxon>
        <taxon>Pentapetalae</taxon>
        <taxon>rosids</taxon>
        <taxon>fabids</taxon>
        <taxon>Fabales</taxon>
        <taxon>Fabaceae</taxon>
        <taxon>Papilionoideae</taxon>
        <taxon>50 kb inversion clade</taxon>
        <taxon>NPAAA clade</taxon>
        <taxon>indigoferoid/millettioid clade</taxon>
        <taxon>Phaseoleae</taxon>
        <taxon>Canavalia</taxon>
    </lineage>
</organism>
<dbReference type="EMBL" id="JAYMYQ010000003">
    <property type="protein sequence ID" value="KAK7343399.1"/>
    <property type="molecule type" value="Genomic_DNA"/>
</dbReference>
<dbReference type="PANTHER" id="PTHR37184:SF2">
    <property type="entry name" value="CLAVATA3_ESR (CLE)-RELATED PROTEIN 43"/>
    <property type="match status" value="1"/>
</dbReference>
<keyword evidence="4" id="KW-1185">Reference proteome</keyword>
<evidence type="ECO:0000313" key="3">
    <source>
        <dbReference type="EMBL" id="KAK7343399.1"/>
    </source>
</evidence>
<evidence type="ECO:0000256" key="1">
    <source>
        <dbReference type="SAM" id="MobiDB-lite"/>
    </source>
</evidence>
<dbReference type="InterPro" id="IPR040274">
    <property type="entry name" value="CLE27/CLE43"/>
</dbReference>
<dbReference type="PANTHER" id="PTHR37184">
    <property type="entry name" value="CLAVATA3/ESR (CLE)-RELATED PROTEIN 27"/>
    <property type="match status" value="1"/>
</dbReference>
<sequence length="99" mass="11107">MWAMLLAGGRSLLYLFMVVLLVTPVLQICHTCQVGAIRVFPGNAVTNVEFSYSNMDKKRKEDLFNKYFGGRTLGPSNATQKGFKESKRRVPSCPDPLHN</sequence>
<proteinExistence type="predicted"/>
<feature type="chain" id="PRO_5042871093" description="CLAVATA3/ESR (CLE)-related protein 27" evidence="2">
    <location>
        <begin position="28"/>
        <end position="99"/>
    </location>
</feature>
<dbReference type="AlphaFoldDB" id="A0AAN9QPJ5"/>
<name>A0AAN9QPJ5_CANGL</name>
<evidence type="ECO:0000313" key="4">
    <source>
        <dbReference type="Proteomes" id="UP001367508"/>
    </source>
</evidence>
<reference evidence="3 4" key="1">
    <citation type="submission" date="2024-01" db="EMBL/GenBank/DDBJ databases">
        <title>The genomes of 5 underutilized Papilionoideae crops provide insights into root nodulation and disease resistanc.</title>
        <authorList>
            <person name="Jiang F."/>
        </authorList>
    </citation>
    <scope>NUCLEOTIDE SEQUENCE [LARGE SCALE GENOMIC DNA]</scope>
    <source>
        <strain evidence="3">LVBAO_FW01</strain>
        <tissue evidence="3">Leaves</tissue>
    </source>
</reference>
<comment type="caution">
    <text evidence="3">The sequence shown here is derived from an EMBL/GenBank/DDBJ whole genome shotgun (WGS) entry which is preliminary data.</text>
</comment>